<dbReference type="OrthoDB" id="5784855at2"/>
<proteinExistence type="predicted"/>
<dbReference type="AlphaFoldDB" id="A0A2T3N3E3"/>
<feature type="region of interest" description="Disordered" evidence="1">
    <location>
        <begin position="1"/>
        <end position="20"/>
    </location>
</feature>
<dbReference type="Proteomes" id="UP000240904">
    <property type="component" value="Unassembled WGS sequence"/>
</dbReference>
<keyword evidence="3" id="KW-1185">Reference proteome</keyword>
<organism evidence="2 3">
    <name type="scientific">Photobacterium lipolyticum</name>
    <dbReference type="NCBI Taxonomy" id="266810"/>
    <lineage>
        <taxon>Bacteria</taxon>
        <taxon>Pseudomonadati</taxon>
        <taxon>Pseudomonadota</taxon>
        <taxon>Gammaproteobacteria</taxon>
        <taxon>Vibrionales</taxon>
        <taxon>Vibrionaceae</taxon>
        <taxon>Photobacterium</taxon>
    </lineage>
</organism>
<dbReference type="EMBL" id="PYMC01000002">
    <property type="protein sequence ID" value="PSW06896.1"/>
    <property type="molecule type" value="Genomic_DNA"/>
</dbReference>
<evidence type="ECO:0000313" key="3">
    <source>
        <dbReference type="Proteomes" id="UP000240904"/>
    </source>
</evidence>
<reference evidence="2 3" key="1">
    <citation type="submission" date="2018-03" db="EMBL/GenBank/DDBJ databases">
        <title>Whole genome sequencing of Histamine producing bacteria.</title>
        <authorList>
            <person name="Butler K."/>
        </authorList>
    </citation>
    <scope>NUCLEOTIDE SEQUENCE [LARGE SCALE GENOMIC DNA]</scope>
    <source>
        <strain evidence="2 3">DSM 16190</strain>
    </source>
</reference>
<evidence type="ECO:0008006" key="4">
    <source>
        <dbReference type="Google" id="ProtNLM"/>
    </source>
</evidence>
<gene>
    <name evidence="2" type="ORF">C9I89_05115</name>
</gene>
<dbReference type="RefSeq" id="WP_107282259.1">
    <property type="nucleotide sequence ID" value="NZ_PYMC01000002.1"/>
</dbReference>
<name>A0A2T3N3E3_9GAMM</name>
<evidence type="ECO:0000256" key="1">
    <source>
        <dbReference type="SAM" id="MobiDB-lite"/>
    </source>
</evidence>
<protein>
    <recommendedName>
        <fullName evidence="4">DUF1496 domain-containing protein</fullName>
    </recommendedName>
</protein>
<comment type="caution">
    <text evidence="2">The sequence shown here is derived from an EMBL/GenBank/DDBJ whole genome shotgun (WGS) entry which is preliminary data.</text>
</comment>
<accession>A0A2T3N3E3</accession>
<sequence>MTKLVTHISVGAPDPELKTSPILEEGDEEFDVLSQEVEDLPQCYFNNVAYDDGTYVCSGSGALLHCEKGLWVRESGCDPDNP</sequence>
<evidence type="ECO:0000313" key="2">
    <source>
        <dbReference type="EMBL" id="PSW06896.1"/>
    </source>
</evidence>